<evidence type="ECO:0000313" key="2">
    <source>
        <dbReference type="Proteomes" id="UP001165041"/>
    </source>
</evidence>
<protein>
    <submittedName>
        <fullName evidence="1">Uncharacterized protein</fullName>
    </submittedName>
</protein>
<dbReference type="EMBL" id="BSSA01000023">
    <property type="protein sequence ID" value="GLW73233.1"/>
    <property type="molecule type" value="Genomic_DNA"/>
</dbReference>
<name>A0A9W6V4F5_9ACTN</name>
<reference evidence="1" key="1">
    <citation type="submission" date="2023-02" db="EMBL/GenBank/DDBJ databases">
        <title>Kitasatospora phosalacinea NBRC 14627.</title>
        <authorList>
            <person name="Ichikawa N."/>
            <person name="Sato H."/>
            <person name="Tonouchi N."/>
        </authorList>
    </citation>
    <scope>NUCLEOTIDE SEQUENCE</scope>
    <source>
        <strain evidence="1">NBRC 14627</strain>
    </source>
</reference>
<accession>A0A9W6V4F5</accession>
<sequence length="210" mass="22803">MAPGAGSEPEAVVDCLVTRHPQLPRDRMGNRLNDAGRWLIAEAVAGLHGVRIPPRALARDEHRRWSVPELGLTASVAHCAGYSTVALVAGQSVGVDLQDHRDRPFAMQWLGALLGRPDGEPATMRDFAECEALIKASHLRKETFAGVRLPDWRPGWRPTNVGYLVRSADLGDGLQLALATDAPAHVRWWWRPDPAAPAVPLSTPSLESVA</sequence>
<dbReference type="Proteomes" id="UP001165041">
    <property type="component" value="Unassembled WGS sequence"/>
</dbReference>
<gene>
    <name evidence="1" type="ORF">Kpho02_55320</name>
</gene>
<proteinExistence type="predicted"/>
<evidence type="ECO:0000313" key="1">
    <source>
        <dbReference type="EMBL" id="GLW73233.1"/>
    </source>
</evidence>
<dbReference type="AlphaFoldDB" id="A0A9W6V4F5"/>
<organism evidence="1 2">
    <name type="scientific">Kitasatospora phosalacinea</name>
    <dbReference type="NCBI Taxonomy" id="2065"/>
    <lineage>
        <taxon>Bacteria</taxon>
        <taxon>Bacillati</taxon>
        <taxon>Actinomycetota</taxon>
        <taxon>Actinomycetes</taxon>
        <taxon>Kitasatosporales</taxon>
        <taxon>Streptomycetaceae</taxon>
        <taxon>Kitasatospora</taxon>
    </lineage>
</organism>
<comment type="caution">
    <text evidence="1">The sequence shown here is derived from an EMBL/GenBank/DDBJ whole genome shotgun (WGS) entry which is preliminary data.</text>
</comment>